<dbReference type="KEGG" id="cvn:111115451"/>
<dbReference type="OrthoDB" id="6143676at2759"/>
<proteinExistence type="predicted"/>
<feature type="region of interest" description="Disordered" evidence="2">
    <location>
        <begin position="227"/>
        <end position="359"/>
    </location>
</feature>
<feature type="compositionally biased region" description="Polar residues" evidence="2">
    <location>
        <begin position="1"/>
        <end position="19"/>
    </location>
</feature>
<evidence type="ECO:0000256" key="1">
    <source>
        <dbReference type="SAM" id="Coils"/>
    </source>
</evidence>
<dbReference type="Proteomes" id="UP000694844">
    <property type="component" value="Chromosome 9"/>
</dbReference>
<feature type="coiled-coil region" evidence="1">
    <location>
        <begin position="125"/>
        <end position="159"/>
    </location>
</feature>
<sequence length="359" mass="41877">MSTTVASTTVPGPTSSLYTDDQYADDNFSTTSTQLDAYSNYTANTDTPMSRLSRYGFKMRSSSSFPSILNLYSEPISEERPRKEKKKKKKTKIRYSEGLRSKSTHPDLLSTESRKTSENRAIRIEAVAREQMERYEKYIQRLQEKVEKQREERRINDDEFQRRIKAEEEEERYKLSIRKRPKQEFVNDLPYIKKLPKSKMRKVVRLSDNLQKKGVLRTQEDVDKFWRDQDALRKNSDAEKHEEDWSSLYRKTLKTKSNKLPVSESPDKFSEASIPPRGHTKHLADEILSARENYDQESASLETKIPGKSSKSRHKKSLPPIDKKRNKSDKNRKKAKSWPDRDPGDDLKAEGTEVTANEV</sequence>
<dbReference type="RefSeq" id="XP_022309904.1">
    <property type="nucleotide sequence ID" value="XM_022454196.1"/>
</dbReference>
<organism evidence="3 4">
    <name type="scientific">Crassostrea virginica</name>
    <name type="common">Eastern oyster</name>
    <dbReference type="NCBI Taxonomy" id="6565"/>
    <lineage>
        <taxon>Eukaryota</taxon>
        <taxon>Metazoa</taxon>
        <taxon>Spiralia</taxon>
        <taxon>Lophotrochozoa</taxon>
        <taxon>Mollusca</taxon>
        <taxon>Bivalvia</taxon>
        <taxon>Autobranchia</taxon>
        <taxon>Pteriomorphia</taxon>
        <taxon>Ostreida</taxon>
        <taxon>Ostreoidea</taxon>
        <taxon>Ostreidae</taxon>
        <taxon>Crassostrea</taxon>
    </lineage>
</organism>
<protein>
    <submittedName>
        <fullName evidence="4">Eukaryotic translation initiation factor 3 subunit A-like isoform X1</fullName>
    </submittedName>
</protein>
<evidence type="ECO:0000313" key="4">
    <source>
        <dbReference type="RefSeq" id="XP_022309904.1"/>
    </source>
</evidence>
<feature type="compositionally biased region" description="Basic residues" evidence="2">
    <location>
        <begin position="83"/>
        <end position="93"/>
    </location>
</feature>
<dbReference type="GeneID" id="111115451"/>
<feature type="region of interest" description="Disordered" evidence="2">
    <location>
        <begin position="76"/>
        <end position="115"/>
    </location>
</feature>
<accession>A0A8B8C483</accession>
<name>A0A8B8C483_CRAVI</name>
<keyword evidence="3" id="KW-1185">Reference proteome</keyword>
<reference evidence="4" key="1">
    <citation type="submission" date="2025-08" db="UniProtKB">
        <authorList>
            <consortium name="RefSeq"/>
        </authorList>
    </citation>
    <scope>IDENTIFICATION</scope>
    <source>
        <tissue evidence="4">Whole sample</tissue>
    </source>
</reference>
<evidence type="ECO:0000256" key="2">
    <source>
        <dbReference type="SAM" id="MobiDB-lite"/>
    </source>
</evidence>
<feature type="region of interest" description="Disordered" evidence="2">
    <location>
        <begin position="1"/>
        <end position="23"/>
    </location>
</feature>
<dbReference type="AlphaFoldDB" id="A0A8B8C483"/>
<feature type="compositionally biased region" description="Basic residues" evidence="2">
    <location>
        <begin position="324"/>
        <end position="336"/>
    </location>
</feature>
<keyword evidence="1" id="KW-0175">Coiled coil</keyword>
<feature type="compositionally biased region" description="Basic and acidic residues" evidence="2">
    <location>
        <begin position="227"/>
        <end position="244"/>
    </location>
</feature>
<gene>
    <name evidence="4" type="primary">LOC111115451</name>
</gene>
<feature type="compositionally biased region" description="Basic and acidic residues" evidence="2">
    <location>
        <begin position="282"/>
        <end position="294"/>
    </location>
</feature>
<feature type="compositionally biased region" description="Basic and acidic residues" evidence="2">
    <location>
        <begin position="337"/>
        <end position="351"/>
    </location>
</feature>
<evidence type="ECO:0000313" key="3">
    <source>
        <dbReference type="Proteomes" id="UP000694844"/>
    </source>
</evidence>